<dbReference type="GO" id="GO:0005261">
    <property type="term" value="F:monoatomic cation channel activity"/>
    <property type="evidence" value="ECO:0007669"/>
    <property type="project" value="TreeGrafter"/>
</dbReference>
<comment type="caution">
    <text evidence="3">The sequence shown here is derived from an EMBL/GenBank/DDBJ whole genome shotgun (WGS) entry which is preliminary data.</text>
</comment>
<evidence type="ECO:0000313" key="3">
    <source>
        <dbReference type="EMBL" id="KAA3673230.1"/>
    </source>
</evidence>
<feature type="region of interest" description="Disordered" evidence="1">
    <location>
        <begin position="527"/>
        <end position="554"/>
    </location>
</feature>
<reference evidence="3 4" key="1">
    <citation type="journal article" date="2019" name="Gigascience">
        <title>Whole-genome sequence of the oriental lung fluke Paragonimus westermani.</title>
        <authorList>
            <person name="Oey H."/>
            <person name="Zakrzewski M."/>
            <person name="Narain K."/>
            <person name="Devi K.R."/>
            <person name="Agatsuma T."/>
            <person name="Nawaratna S."/>
            <person name="Gobert G.N."/>
            <person name="Jones M.K."/>
            <person name="Ragan M.A."/>
            <person name="McManus D.P."/>
            <person name="Krause L."/>
        </authorList>
    </citation>
    <scope>NUCLEOTIDE SEQUENCE [LARGE SCALE GENOMIC DNA]</scope>
    <source>
        <strain evidence="3 4">IND2009</strain>
    </source>
</reference>
<dbReference type="GO" id="GO:0030001">
    <property type="term" value="P:metal ion transport"/>
    <property type="evidence" value="ECO:0007669"/>
    <property type="project" value="TreeGrafter"/>
</dbReference>
<feature type="region of interest" description="Disordered" evidence="1">
    <location>
        <begin position="742"/>
        <end position="784"/>
    </location>
</feature>
<accession>A0A5J4NCT3</accession>
<dbReference type="Proteomes" id="UP000324629">
    <property type="component" value="Unassembled WGS sequence"/>
</dbReference>
<dbReference type="PANTHER" id="PTHR13800:SF1">
    <property type="entry name" value="TRANSIENT RECEPTOR POTENTIAL CATION CHANNEL TRPM"/>
    <property type="match status" value="1"/>
</dbReference>
<sequence>MNSPVNNMLFVPETPKTECIRPGVDTRFGMPVSRRSFILQNSQPRQAVTEVGFLQGWPQRFSNIHTSPTVPAGLQYQSGGINQTGKRSVPLRSNLAALLPSNHYASVAAVGRTPNRRKPPEHGASTDSNLSGSAAVGQPNRYLSPSRVHSGEYPGLFVPATGERVSNDPALCPKKKFFSTTTHDAPPFLCMPDNLDSQTSASSSRPLSWRKRVYEFFSAPVTRFYLHVLLYIVFLVLYIGLCIHTLPPDTWSLLELYVYLHIVTYLLDKFREITLTRGTNCFQKLFIHLDAFWNIYDMVMCSLSVMGIVIRYIGMFYTPVYMWGKNLLIVCCALWQMRFLELMQIWRFSGPYIYMVLMMVRVMVPMLTLLLVPLLAFGTMREGIMFPNRTEVTLDGVKGIMLKPYFMLYGEVYADEIDPANFPEASINAPLREAVPITMVFYLLYAIILFVSVVLATFNDIYASVRMQSELVYNYLRYAVIIEYESRPLLPPPFIIISWIYLLFLYLLRLRKKRRYLNAIELANSKAPPGEDAKPKKPGHFSTPKGSLNDRNDWHGGEPSSNAFSFSSETAMSLKLFLSPAEVERLHDFEEECVDDFWREECKQEKLAAELQESALNSKLDYLQFRIGEIHIQQNHLRGLVHLVQDHLRSLEESFPSATIGTRTADEVHSQLSQRDALVVESLLWLLNYQTIVHSQSASNDHDKVDISAPVHGDFSKALPRLPNLATSDLKDRLTTYLKNLSQSVSGQEQPNIYQSQHSRSSAPRDRSPSPSTRKMVSNKPRLSRFSFPAPAHLTVNGDRVSESCNPCFKRPRTVSYRASDYAYREYTTICDDIDISCLSESDSSTTTPTGSHIDLTVAEQVTIPQHDGSNPSRSVASNPKVHASEPQTTPSQSIVQSGAIRETSEPQIDINCPKRLAPLFCVSNSPVISRSVSPATTELDHGSAHQSPLPPPHSPDVSPTLPHATFSGEWPQNQTTALNRTRGLSTGSTSLCPVSDGHQERAHHLILRRHTSARDARSTSMSNTSPGHFHGLTEEKQVIDSHEPTAYPNELSDTEEKESGLQLAEKAERAELRGVLIRRLRKLSIAVGNTSAKPTPSALSPSVSLHHPSFLRHQSSPTSELTLSRVRRKPSHSLPSISLDEVPYHSSQSGEHGSTVEDRMDQDPESSDQTISDSRPRLLNCATSNQLTDEYVLDPTAFGPADMGDFLSHNSRDEEAVDPDLDLDRYSMITTTNTTVHASNSLRWSSDSQFPNASDPVDAEWVEAESVQPQPHEQTDESLYGPDSDSEQQSADDHESISD</sequence>
<feature type="compositionally biased region" description="Polar residues" evidence="1">
    <location>
        <begin position="1113"/>
        <end position="1123"/>
    </location>
</feature>
<feature type="transmembrane region" description="Helical" evidence="2">
    <location>
        <begin position="295"/>
        <end position="314"/>
    </location>
</feature>
<feature type="region of interest" description="Disordered" evidence="1">
    <location>
        <begin position="933"/>
        <end position="973"/>
    </location>
</feature>
<dbReference type="InterPro" id="IPR050927">
    <property type="entry name" value="TRPM"/>
</dbReference>
<evidence type="ECO:0000313" key="4">
    <source>
        <dbReference type="Proteomes" id="UP000324629"/>
    </source>
</evidence>
<keyword evidence="4" id="KW-1185">Reference proteome</keyword>
<keyword evidence="2" id="KW-0472">Membrane</keyword>
<feature type="region of interest" description="Disordered" evidence="1">
    <location>
        <begin position="864"/>
        <end position="907"/>
    </location>
</feature>
<dbReference type="GO" id="GO:0005886">
    <property type="term" value="C:plasma membrane"/>
    <property type="evidence" value="ECO:0007669"/>
    <property type="project" value="TreeGrafter"/>
</dbReference>
<feature type="transmembrane region" description="Helical" evidence="2">
    <location>
        <begin position="440"/>
        <end position="458"/>
    </location>
</feature>
<proteinExistence type="predicted"/>
<dbReference type="EMBL" id="QNGE01004092">
    <property type="protein sequence ID" value="KAA3673230.1"/>
    <property type="molecule type" value="Genomic_DNA"/>
</dbReference>
<evidence type="ECO:0000256" key="2">
    <source>
        <dbReference type="SAM" id="Phobius"/>
    </source>
</evidence>
<feature type="compositionally biased region" description="Polar residues" evidence="1">
    <location>
        <begin position="1091"/>
        <end position="1104"/>
    </location>
</feature>
<dbReference type="PANTHER" id="PTHR13800">
    <property type="entry name" value="TRANSIENT RECEPTOR POTENTIAL CATION CHANNEL, SUBFAMILY M, MEMBER 6"/>
    <property type="match status" value="1"/>
</dbReference>
<feature type="region of interest" description="Disordered" evidence="1">
    <location>
        <begin position="1245"/>
        <end position="1300"/>
    </location>
</feature>
<organism evidence="3 4">
    <name type="scientific">Paragonimus westermani</name>
    <dbReference type="NCBI Taxonomy" id="34504"/>
    <lineage>
        <taxon>Eukaryota</taxon>
        <taxon>Metazoa</taxon>
        <taxon>Spiralia</taxon>
        <taxon>Lophotrochozoa</taxon>
        <taxon>Platyhelminthes</taxon>
        <taxon>Trematoda</taxon>
        <taxon>Digenea</taxon>
        <taxon>Plagiorchiida</taxon>
        <taxon>Troglotremata</taxon>
        <taxon>Troglotrematidae</taxon>
        <taxon>Paragonimus</taxon>
    </lineage>
</organism>
<feature type="compositionally biased region" description="Polar residues" evidence="1">
    <location>
        <begin position="742"/>
        <end position="758"/>
    </location>
</feature>
<keyword evidence="2" id="KW-0812">Transmembrane</keyword>
<feature type="transmembrane region" description="Helical" evidence="2">
    <location>
        <begin position="224"/>
        <end position="246"/>
    </location>
</feature>
<feature type="compositionally biased region" description="Polar residues" evidence="1">
    <location>
        <begin position="886"/>
        <end position="897"/>
    </location>
</feature>
<gene>
    <name evidence="3" type="ORF">DEA37_0008282</name>
</gene>
<keyword evidence="3" id="KW-0675">Receptor</keyword>
<feature type="transmembrane region" description="Helical" evidence="2">
    <location>
        <begin position="489"/>
        <end position="508"/>
    </location>
</feature>
<feature type="transmembrane region" description="Helical" evidence="2">
    <location>
        <begin position="352"/>
        <end position="377"/>
    </location>
</feature>
<feature type="region of interest" description="Disordered" evidence="1">
    <location>
        <begin position="113"/>
        <end position="137"/>
    </location>
</feature>
<feature type="region of interest" description="Disordered" evidence="1">
    <location>
        <begin position="1009"/>
        <end position="1032"/>
    </location>
</feature>
<name>A0A5J4NCT3_9TREM</name>
<evidence type="ECO:0000256" key="1">
    <source>
        <dbReference type="SAM" id="MobiDB-lite"/>
    </source>
</evidence>
<protein>
    <submittedName>
        <fullName evidence="3">Transient receptor potential cation channel subfamily M member 3</fullName>
    </submittedName>
</protein>
<feature type="region of interest" description="Disordered" evidence="1">
    <location>
        <begin position="1091"/>
        <end position="1178"/>
    </location>
</feature>
<keyword evidence="2" id="KW-1133">Transmembrane helix</keyword>
<feature type="compositionally biased region" description="Polar residues" evidence="1">
    <location>
        <begin position="868"/>
        <end position="878"/>
    </location>
</feature>